<feature type="compositionally biased region" description="Low complexity" evidence="1">
    <location>
        <begin position="135"/>
        <end position="144"/>
    </location>
</feature>
<organism evidence="2 3">
    <name type="scientific">Discina gigas</name>
    <dbReference type="NCBI Taxonomy" id="1032678"/>
    <lineage>
        <taxon>Eukaryota</taxon>
        <taxon>Fungi</taxon>
        <taxon>Dikarya</taxon>
        <taxon>Ascomycota</taxon>
        <taxon>Pezizomycotina</taxon>
        <taxon>Pezizomycetes</taxon>
        <taxon>Pezizales</taxon>
        <taxon>Discinaceae</taxon>
        <taxon>Discina</taxon>
    </lineage>
</organism>
<evidence type="ECO:0000313" key="2">
    <source>
        <dbReference type="EMBL" id="KAL0637261.1"/>
    </source>
</evidence>
<gene>
    <name evidence="2" type="ORF">Q9L58_003745</name>
</gene>
<accession>A0ABR3GMX3</accession>
<proteinExistence type="predicted"/>
<protein>
    <submittedName>
        <fullName evidence="2">Uncharacterized protein</fullName>
    </submittedName>
</protein>
<name>A0ABR3GMX3_9PEZI</name>
<feature type="region of interest" description="Disordered" evidence="1">
    <location>
        <begin position="39"/>
        <end position="144"/>
    </location>
</feature>
<dbReference type="EMBL" id="JBBBZM010000037">
    <property type="protein sequence ID" value="KAL0637261.1"/>
    <property type="molecule type" value="Genomic_DNA"/>
</dbReference>
<dbReference type="Proteomes" id="UP001447188">
    <property type="component" value="Unassembled WGS sequence"/>
</dbReference>
<evidence type="ECO:0000313" key="3">
    <source>
        <dbReference type="Proteomes" id="UP001447188"/>
    </source>
</evidence>
<sequence length="237" mass="25758">MAGVERGKLKVAKAIETLTSENVEEVFDPPIDVISSEELDATGQGDVIRNGNPTATDFQRRGPGRPKKITQIPGMRSKKHVTIEESTQNSAKRSRVSKGEAENIKPGAQADSSDPGVSGANNHNRPVTVKNLRSPATTPAPTNASTGLVFETRLTSSQKTKFIYATDTPSLSLFFKKVREKFQLRKENKIESIEVEIGSKVFVVDPKEERDWLAVIRAAEKNGDSGVSVVVGLSEEV</sequence>
<comment type="caution">
    <text evidence="2">The sequence shown here is derived from an EMBL/GenBank/DDBJ whole genome shotgun (WGS) entry which is preliminary data.</text>
</comment>
<reference evidence="2 3" key="1">
    <citation type="submission" date="2024-02" db="EMBL/GenBank/DDBJ databases">
        <title>Discinaceae phylogenomics.</title>
        <authorList>
            <person name="Dirks A.C."/>
            <person name="James T.Y."/>
        </authorList>
    </citation>
    <scope>NUCLEOTIDE SEQUENCE [LARGE SCALE GENOMIC DNA]</scope>
    <source>
        <strain evidence="2 3">ACD0624</strain>
    </source>
</reference>
<keyword evidence="3" id="KW-1185">Reference proteome</keyword>
<evidence type="ECO:0000256" key="1">
    <source>
        <dbReference type="SAM" id="MobiDB-lite"/>
    </source>
</evidence>